<dbReference type="SUPFAM" id="SSF141066">
    <property type="entry name" value="ICP-like"/>
    <property type="match status" value="1"/>
</dbReference>
<dbReference type="InterPro" id="IPR036331">
    <property type="entry name" value="Chagasin-like_sf"/>
</dbReference>
<proteinExistence type="predicted"/>
<evidence type="ECO:0000313" key="5">
    <source>
        <dbReference type="EMBL" id="CDW87914.1"/>
    </source>
</evidence>
<keyword evidence="1" id="KW-0646">Protease inhibitor</keyword>
<dbReference type="InterPro" id="IPR052781">
    <property type="entry name" value="Cys_protease_inhibitor_I42"/>
</dbReference>
<evidence type="ECO:0000256" key="1">
    <source>
        <dbReference type="ARBA" id="ARBA00022690"/>
    </source>
</evidence>
<dbReference type="Proteomes" id="UP000039865">
    <property type="component" value="Unassembled WGS sequence"/>
</dbReference>
<evidence type="ECO:0000256" key="3">
    <source>
        <dbReference type="SAM" id="SignalP"/>
    </source>
</evidence>
<dbReference type="PANTHER" id="PTHR36530:SF1">
    <property type="entry name" value="AMOEBIASIN-1"/>
    <property type="match status" value="1"/>
</dbReference>
<keyword evidence="6" id="KW-1185">Reference proteome</keyword>
<dbReference type="OrthoDB" id="2154576at2759"/>
<dbReference type="AlphaFoldDB" id="A0A078B094"/>
<dbReference type="InParanoid" id="A0A078B094"/>
<dbReference type="GO" id="GO:0004869">
    <property type="term" value="F:cysteine-type endopeptidase inhibitor activity"/>
    <property type="evidence" value="ECO:0007669"/>
    <property type="project" value="UniProtKB-KW"/>
</dbReference>
<reference evidence="5 6" key="1">
    <citation type="submission" date="2014-06" db="EMBL/GenBank/DDBJ databases">
        <authorList>
            <person name="Swart Estienne"/>
        </authorList>
    </citation>
    <scope>NUCLEOTIDE SEQUENCE [LARGE SCALE GENOMIC DNA]</scope>
    <source>
        <strain evidence="5 6">130c</strain>
    </source>
</reference>
<feature type="domain" description="Proteinase inhibitor I42 chagasin" evidence="4">
    <location>
        <begin position="45"/>
        <end position="147"/>
    </location>
</feature>
<accession>A0A078B094</accession>
<organism evidence="5 6">
    <name type="scientific">Stylonychia lemnae</name>
    <name type="common">Ciliate</name>
    <dbReference type="NCBI Taxonomy" id="5949"/>
    <lineage>
        <taxon>Eukaryota</taxon>
        <taxon>Sar</taxon>
        <taxon>Alveolata</taxon>
        <taxon>Ciliophora</taxon>
        <taxon>Intramacronucleata</taxon>
        <taxon>Spirotrichea</taxon>
        <taxon>Stichotrichia</taxon>
        <taxon>Sporadotrichida</taxon>
        <taxon>Oxytrichidae</taxon>
        <taxon>Stylonychinae</taxon>
        <taxon>Stylonychia</taxon>
    </lineage>
</organism>
<gene>
    <name evidence="5" type="primary">Contig2373.g2560</name>
    <name evidence="5" type="ORF">STYLEM_17029</name>
</gene>
<evidence type="ECO:0000259" key="4">
    <source>
        <dbReference type="Pfam" id="PF09394"/>
    </source>
</evidence>
<name>A0A078B094_STYLE</name>
<feature type="chain" id="PRO_5001729769" description="Proteinase inhibitor I42 chagasin domain-containing protein" evidence="3">
    <location>
        <begin position="22"/>
        <end position="153"/>
    </location>
</feature>
<dbReference type="Gene3D" id="2.60.40.2020">
    <property type="match status" value="1"/>
</dbReference>
<keyword evidence="3" id="KW-0732">Signal</keyword>
<dbReference type="Pfam" id="PF09394">
    <property type="entry name" value="Inhibitor_I42"/>
    <property type="match status" value="1"/>
</dbReference>
<dbReference type="InterPro" id="IPR018990">
    <property type="entry name" value="Prot_inh_I42_chagasin"/>
</dbReference>
<dbReference type="PROSITE" id="PS51257">
    <property type="entry name" value="PROKAR_LIPOPROTEIN"/>
    <property type="match status" value="1"/>
</dbReference>
<keyword evidence="2" id="KW-0789">Thiol protease inhibitor</keyword>
<protein>
    <recommendedName>
        <fullName evidence="4">Proteinase inhibitor I42 chagasin domain-containing protein</fullName>
    </recommendedName>
</protein>
<evidence type="ECO:0000313" key="6">
    <source>
        <dbReference type="Proteomes" id="UP000039865"/>
    </source>
</evidence>
<evidence type="ECO:0000256" key="2">
    <source>
        <dbReference type="ARBA" id="ARBA00022704"/>
    </source>
</evidence>
<dbReference type="PANTHER" id="PTHR36530">
    <property type="entry name" value="INHIBITOR OF CYSTEINE PEPTIDASE"/>
    <property type="match status" value="1"/>
</dbReference>
<dbReference type="EMBL" id="CCKQ01016052">
    <property type="protein sequence ID" value="CDW87914.1"/>
    <property type="molecule type" value="Genomic_DNA"/>
</dbReference>
<sequence>MTLNKKSILLIVIALSCVIQAEKVDTKILDLTTFGLERYETPIDVIVGQHLQIILQENPTTGYEWEQCNTQAACDILTFGQEPQHTLKFIGSSTSRKSQSSNQDGSVFVGVGGSHTFEFEVVEAGQSDLHFINKRSWEVNAVESKSVRIISVQ</sequence>
<feature type="signal peptide" evidence="3">
    <location>
        <begin position="1"/>
        <end position="21"/>
    </location>
</feature>